<gene>
    <name evidence="1" type="ORF">GCM10022257_26120</name>
</gene>
<dbReference type="EMBL" id="BAABAV010000003">
    <property type="protein sequence ID" value="GAA4270511.1"/>
    <property type="molecule type" value="Genomic_DNA"/>
</dbReference>
<evidence type="ECO:0000313" key="2">
    <source>
        <dbReference type="Proteomes" id="UP001500027"/>
    </source>
</evidence>
<comment type="caution">
    <text evidence="1">The sequence shown here is derived from an EMBL/GenBank/DDBJ whole genome shotgun (WGS) entry which is preliminary data.</text>
</comment>
<reference evidence="2" key="1">
    <citation type="journal article" date="2019" name="Int. J. Syst. Evol. Microbiol.">
        <title>The Global Catalogue of Microorganisms (GCM) 10K type strain sequencing project: providing services to taxonomists for standard genome sequencing and annotation.</title>
        <authorList>
            <consortium name="The Broad Institute Genomics Platform"/>
            <consortium name="The Broad Institute Genome Sequencing Center for Infectious Disease"/>
            <person name="Wu L."/>
            <person name="Ma J."/>
        </authorList>
    </citation>
    <scope>NUCLEOTIDE SEQUENCE [LARGE SCALE GENOMIC DNA]</scope>
    <source>
        <strain evidence="2">JCM 17452</strain>
    </source>
</reference>
<name>A0ABP8EE38_9FLAO</name>
<accession>A0ABP8EE38</accession>
<proteinExistence type="predicted"/>
<sequence length="99" mass="11518">MTFFIALGVNAQVKPEKKAKKIANEMTEVLSLDKQESKAIYKIQLERFKEGEAIKKEYANQPEVKKQKLNKLGSKVYNQLKDYLGMDSLKKWKSHKKNN</sequence>
<evidence type="ECO:0000313" key="1">
    <source>
        <dbReference type="EMBL" id="GAA4270511.1"/>
    </source>
</evidence>
<keyword evidence="2" id="KW-1185">Reference proteome</keyword>
<organism evidence="1 2">
    <name type="scientific">Hyunsoonleella aestuarii</name>
    <dbReference type="NCBI Taxonomy" id="912802"/>
    <lineage>
        <taxon>Bacteria</taxon>
        <taxon>Pseudomonadati</taxon>
        <taxon>Bacteroidota</taxon>
        <taxon>Flavobacteriia</taxon>
        <taxon>Flavobacteriales</taxon>
        <taxon>Flavobacteriaceae</taxon>
    </lineage>
</organism>
<dbReference type="Proteomes" id="UP001500027">
    <property type="component" value="Unassembled WGS sequence"/>
</dbReference>
<protein>
    <submittedName>
        <fullName evidence="1">Uncharacterized protein</fullName>
    </submittedName>
</protein>